<dbReference type="CDD" id="cd23659">
    <property type="entry name" value="USP_At3g01520-like"/>
    <property type="match status" value="1"/>
</dbReference>
<dbReference type="EMBL" id="JAVRRA010016584">
    <property type="protein sequence ID" value="KAK5201539.1"/>
    <property type="molecule type" value="Genomic_DNA"/>
</dbReference>
<feature type="region of interest" description="Disordered" evidence="1">
    <location>
        <begin position="247"/>
        <end position="272"/>
    </location>
</feature>
<dbReference type="Gene3D" id="3.40.50.620">
    <property type="entry name" value="HUPs"/>
    <property type="match status" value="1"/>
</dbReference>
<organism evidence="3 4">
    <name type="scientific">Cryomyces antarcticus</name>
    <dbReference type="NCBI Taxonomy" id="329879"/>
    <lineage>
        <taxon>Eukaryota</taxon>
        <taxon>Fungi</taxon>
        <taxon>Dikarya</taxon>
        <taxon>Ascomycota</taxon>
        <taxon>Pezizomycotina</taxon>
        <taxon>Dothideomycetes</taxon>
        <taxon>Dothideomycetes incertae sedis</taxon>
        <taxon>Cryomyces</taxon>
    </lineage>
</organism>
<evidence type="ECO:0000256" key="1">
    <source>
        <dbReference type="SAM" id="MobiDB-lite"/>
    </source>
</evidence>
<evidence type="ECO:0000313" key="4">
    <source>
        <dbReference type="Proteomes" id="UP001357485"/>
    </source>
</evidence>
<feature type="compositionally biased region" description="Acidic residues" evidence="1">
    <location>
        <begin position="373"/>
        <end position="384"/>
    </location>
</feature>
<feature type="region of interest" description="Disordered" evidence="1">
    <location>
        <begin position="325"/>
        <end position="501"/>
    </location>
</feature>
<feature type="compositionally biased region" description="Basic and acidic residues" evidence="1">
    <location>
        <begin position="342"/>
        <end position="366"/>
    </location>
</feature>
<protein>
    <recommendedName>
        <fullName evidence="2">UspA domain-containing protein</fullName>
    </recommendedName>
</protein>
<reference evidence="3 4" key="1">
    <citation type="submission" date="2023-08" db="EMBL/GenBank/DDBJ databases">
        <title>Black Yeasts Isolated from many extreme environments.</title>
        <authorList>
            <person name="Coleine C."/>
            <person name="Stajich J.E."/>
            <person name="Selbmann L."/>
        </authorList>
    </citation>
    <scope>NUCLEOTIDE SEQUENCE [LARGE SCALE GENOMIC DNA]</scope>
    <source>
        <strain evidence="3 4">CCFEE 536</strain>
    </source>
</reference>
<sequence>MPAYSPVPSPKSGPVRDRNLQTVEHRPSLALNVRNEGNDGRRPSVQFAPHGSKAGNPKQVTANVQRRMSSPPPPPSFKPRVSFDTFDNYDASDFSLTLNRKHKNYEYTKRSRTFLCGTDTNDYSEFALEWLIDELVDDGDEIVCLRVVEKDSKFTGDASIQAGRYKAEAERMMQNIQSKNTDDRAINLVLEFSVGKVHDTIQKMIRIYEPAILVVGTRGRSLGGFQGLLPGSVSKYCLQSSPVPVAVVRPSSKRDKKKQKRLQDPSRRGYKDILDKTDLEGGHFLSSSSIITDTMPAAADEEQAVLDAIRSAAGNNSGFSALTKVQSNRSDISQSSLGSAYSRRDSDSVRSPTDRLLKSPELRDLESPAVSGDEYESDEEEDVEAVPTPILLAQEKAAKAGRELEAEVANDRMGKAGDENTPPKGGGGGGAPVLHALEQLMGRSEPSAKPQHTLEQLMGKSAESARRRSLSATREEVRPRSPSVGVPQPGAAAGVRTGSSALGALDALEAKDEVKLKKTGKK</sequence>
<comment type="caution">
    <text evidence="3">The sequence shown here is derived from an EMBL/GenBank/DDBJ whole genome shotgun (WGS) entry which is preliminary data.</text>
</comment>
<keyword evidence="4" id="KW-1185">Reference proteome</keyword>
<dbReference type="InterPro" id="IPR006016">
    <property type="entry name" value="UspA"/>
</dbReference>
<feature type="compositionally biased region" description="Basic and acidic residues" evidence="1">
    <location>
        <begin position="14"/>
        <end position="27"/>
    </location>
</feature>
<dbReference type="PANTHER" id="PTHR47815">
    <property type="entry name" value="UNIVERSAL STRESS PROTEIN A FAMILY PROTEIN C25B2.10"/>
    <property type="match status" value="1"/>
</dbReference>
<dbReference type="SUPFAM" id="SSF52402">
    <property type="entry name" value="Adenine nucleotide alpha hydrolases-like"/>
    <property type="match status" value="1"/>
</dbReference>
<dbReference type="Proteomes" id="UP001357485">
    <property type="component" value="Unassembled WGS sequence"/>
</dbReference>
<feature type="compositionally biased region" description="Basic and acidic residues" evidence="1">
    <location>
        <begin position="261"/>
        <end position="272"/>
    </location>
</feature>
<feature type="compositionally biased region" description="Pro residues" evidence="1">
    <location>
        <begin position="1"/>
        <end position="11"/>
    </location>
</feature>
<feature type="compositionally biased region" description="Basic and acidic residues" evidence="1">
    <location>
        <begin position="396"/>
        <end position="418"/>
    </location>
</feature>
<feature type="compositionally biased region" description="Polar residues" evidence="1">
    <location>
        <begin position="58"/>
        <end position="68"/>
    </location>
</feature>
<gene>
    <name evidence="3" type="ORF">LTR16_002306</name>
</gene>
<feature type="domain" description="UspA" evidence="2">
    <location>
        <begin position="112"/>
        <end position="249"/>
    </location>
</feature>
<dbReference type="PANTHER" id="PTHR47815:SF1">
    <property type="entry name" value="UNIVERSAL STRESS PROTEIN A FAMILY PROTEIN C25B2.10"/>
    <property type="match status" value="1"/>
</dbReference>
<evidence type="ECO:0000313" key="3">
    <source>
        <dbReference type="EMBL" id="KAK5201539.1"/>
    </source>
</evidence>
<feature type="compositionally biased region" description="Polar residues" evidence="1">
    <location>
        <begin position="325"/>
        <end position="339"/>
    </location>
</feature>
<feature type="region of interest" description="Disordered" evidence="1">
    <location>
        <begin position="1"/>
        <end position="77"/>
    </location>
</feature>
<accession>A0ABR0LPN9</accession>
<name>A0ABR0LPN9_9PEZI</name>
<dbReference type="Pfam" id="PF00582">
    <property type="entry name" value="Usp"/>
    <property type="match status" value="1"/>
</dbReference>
<dbReference type="InterPro" id="IPR014729">
    <property type="entry name" value="Rossmann-like_a/b/a_fold"/>
</dbReference>
<evidence type="ECO:0000259" key="2">
    <source>
        <dbReference type="Pfam" id="PF00582"/>
    </source>
</evidence>
<proteinExistence type="predicted"/>